<dbReference type="InterPro" id="IPR053175">
    <property type="entry name" value="DHMBA_Reg_Transcription_Factor"/>
</dbReference>
<evidence type="ECO:0000256" key="1">
    <source>
        <dbReference type="ARBA" id="ARBA00023242"/>
    </source>
</evidence>
<dbReference type="PANTHER" id="PTHR38791">
    <property type="entry name" value="ZN(II)2CYS6 TRANSCRIPTION FACTOR (EUROFUNG)-RELATED-RELATED"/>
    <property type="match status" value="1"/>
</dbReference>
<dbReference type="InterPro" id="IPR036864">
    <property type="entry name" value="Zn2-C6_fun-type_DNA-bd_sf"/>
</dbReference>
<feature type="region of interest" description="Disordered" evidence="3">
    <location>
        <begin position="551"/>
        <end position="599"/>
    </location>
</feature>
<dbReference type="CDD" id="cd00067">
    <property type="entry name" value="GAL4"/>
    <property type="match status" value="1"/>
</dbReference>
<evidence type="ECO:0000313" key="6">
    <source>
        <dbReference type="Proteomes" id="UP000030151"/>
    </source>
</evidence>
<dbReference type="PANTHER" id="PTHR38791:SF13">
    <property type="entry name" value="ZN(2)-C6 FUNGAL-TYPE DOMAIN-CONTAINING PROTEIN"/>
    <property type="match status" value="1"/>
</dbReference>
<dbReference type="AlphaFoldDB" id="A0A0A1V0A0"/>
<dbReference type="SUPFAM" id="SSF57701">
    <property type="entry name" value="Zn2/Cys6 DNA-binding domain"/>
    <property type="match status" value="1"/>
</dbReference>
<feature type="compositionally biased region" description="Polar residues" evidence="3">
    <location>
        <begin position="47"/>
        <end position="70"/>
    </location>
</feature>
<comment type="caution">
    <text evidence="5">The sequence shown here is derived from an EMBL/GenBank/DDBJ whole genome shotgun (WGS) entry which is preliminary data.</text>
</comment>
<evidence type="ECO:0000313" key="5">
    <source>
        <dbReference type="EMBL" id="EXV03717.1"/>
    </source>
</evidence>
<sequence length="640" mass="70223">MVYGGKPSRGCQMCRIRRIKCDETKPTCKQCAKARRVCPGYRDVNKSHPTSEGGSASSQVPDKPQQSATPSLAPKSGRSDGLSMEGTGTPSPRSSSDKSIQAPPPLAVDELASCHFISNYVLIPKQGLATTRGFLEFVLPLLKTPEPSQHFLYAFKACSLASLNNRVGTGNDFDRAALGCYTKALACTFTALKDPVLTKRDDTLAAILLLGLFENITAKTLGMLAWSSHIEGAIQLVKSRGQEQLRSKIGLDLFIAVRTQMIIHSLSTGKPPTLDVDWWVTDPGSNEYSMQLQQLSSRVGELKSEVNALLATVTRSSENMELMKDTIQNCKSLDKEIVTWLRELPEQYMWKTVAWEPYNPRCDYSKAEVFPGRIDAYVDLWVVNFWNVMRCMRIVLASLTIRCTAWINFPADYRTTSEYATTVRTCVEAISDIIASVPYQMGLFSKRKDLRSHATHSVFGCGEDTSEKGLAGYFLLWPLACIQGQDYLTDSQRTWVKGRLKSIGNTLGVRYGNLLSQLNVRVPSMLILRDRLKNDPHEMPADIAAIMAGTAASGASPPSPGASTAGGAMPPGLPGMSNPEISIPGMSEIPSAPGASADALANQEAIRRQMLKRQTEELVTKAVEKPGKLDDWTVKTWLQL</sequence>
<dbReference type="SMART" id="SM00066">
    <property type="entry name" value="GAL4"/>
    <property type="match status" value="1"/>
</dbReference>
<organism evidence="5 6">
    <name type="scientific">Metarhizium robertsii</name>
    <dbReference type="NCBI Taxonomy" id="568076"/>
    <lineage>
        <taxon>Eukaryota</taxon>
        <taxon>Fungi</taxon>
        <taxon>Dikarya</taxon>
        <taxon>Ascomycota</taxon>
        <taxon>Pezizomycotina</taxon>
        <taxon>Sordariomycetes</taxon>
        <taxon>Hypocreomycetidae</taxon>
        <taxon>Hypocreales</taxon>
        <taxon>Clavicipitaceae</taxon>
        <taxon>Metarhizium</taxon>
    </lineage>
</organism>
<keyword evidence="2" id="KW-0175">Coiled coil</keyword>
<feature type="coiled-coil region" evidence="2">
    <location>
        <begin position="285"/>
        <end position="312"/>
    </location>
</feature>
<evidence type="ECO:0000256" key="3">
    <source>
        <dbReference type="SAM" id="MobiDB-lite"/>
    </source>
</evidence>
<dbReference type="Pfam" id="PF00172">
    <property type="entry name" value="Zn_clus"/>
    <property type="match status" value="1"/>
</dbReference>
<name>A0A0A1V0A0_9HYPO</name>
<dbReference type="GO" id="GO:0000981">
    <property type="term" value="F:DNA-binding transcription factor activity, RNA polymerase II-specific"/>
    <property type="evidence" value="ECO:0007669"/>
    <property type="project" value="InterPro"/>
</dbReference>
<feature type="compositionally biased region" description="Low complexity" evidence="3">
    <location>
        <begin position="551"/>
        <end position="576"/>
    </location>
</feature>
<dbReference type="PROSITE" id="PS00463">
    <property type="entry name" value="ZN2_CY6_FUNGAL_1"/>
    <property type="match status" value="1"/>
</dbReference>
<dbReference type="EMBL" id="JELW01000003">
    <property type="protein sequence ID" value="EXV03717.1"/>
    <property type="molecule type" value="Genomic_DNA"/>
</dbReference>
<feature type="compositionally biased region" description="Polar residues" evidence="3">
    <location>
        <begin position="86"/>
        <end position="99"/>
    </location>
</feature>
<evidence type="ECO:0000259" key="4">
    <source>
        <dbReference type="PROSITE" id="PS50048"/>
    </source>
</evidence>
<dbReference type="HOGENOM" id="CLU_013866_4_0_1"/>
<gene>
    <name evidence="5" type="ORF">X797_003516</name>
</gene>
<keyword evidence="1" id="KW-0539">Nucleus</keyword>
<dbReference type="OrthoDB" id="4314040at2759"/>
<dbReference type="Proteomes" id="UP000030151">
    <property type="component" value="Unassembled WGS sequence"/>
</dbReference>
<dbReference type="GO" id="GO:0008270">
    <property type="term" value="F:zinc ion binding"/>
    <property type="evidence" value="ECO:0007669"/>
    <property type="project" value="InterPro"/>
</dbReference>
<feature type="region of interest" description="Disordered" evidence="3">
    <location>
        <begin position="42"/>
        <end position="102"/>
    </location>
</feature>
<reference evidence="5 6" key="1">
    <citation type="submission" date="2014-02" db="EMBL/GenBank/DDBJ databases">
        <title>The genome sequence of the entomopathogenic fungus Metarhizium robertsii ARSEF 2575.</title>
        <authorList>
            <person name="Giuliano Garisto Donzelli B."/>
            <person name="Roe B.A."/>
            <person name="Macmil S.L."/>
            <person name="Krasnoff S.B."/>
            <person name="Gibson D.M."/>
        </authorList>
    </citation>
    <scope>NUCLEOTIDE SEQUENCE [LARGE SCALE GENOMIC DNA]</scope>
    <source>
        <strain evidence="5 6">ARSEF 2575</strain>
    </source>
</reference>
<protein>
    <submittedName>
        <fullName evidence="5">Zn(2)-Cys(6) zinc finger domain protein</fullName>
    </submittedName>
</protein>
<dbReference type="PROSITE" id="PS50048">
    <property type="entry name" value="ZN2_CY6_FUNGAL_2"/>
    <property type="match status" value="1"/>
</dbReference>
<dbReference type="Gene3D" id="4.10.240.10">
    <property type="entry name" value="Zn(2)-C6 fungal-type DNA-binding domain"/>
    <property type="match status" value="1"/>
</dbReference>
<feature type="domain" description="Zn(2)-C6 fungal-type" evidence="4">
    <location>
        <begin position="10"/>
        <end position="38"/>
    </location>
</feature>
<proteinExistence type="predicted"/>
<dbReference type="CDD" id="cd12148">
    <property type="entry name" value="fungal_TF_MHR"/>
    <property type="match status" value="1"/>
</dbReference>
<accession>A0A0A1V0A0</accession>
<dbReference type="InterPro" id="IPR021858">
    <property type="entry name" value="Fun_TF"/>
</dbReference>
<dbReference type="Pfam" id="PF11951">
    <property type="entry name" value="Fungal_trans_2"/>
    <property type="match status" value="1"/>
</dbReference>
<dbReference type="InterPro" id="IPR001138">
    <property type="entry name" value="Zn2Cys6_DnaBD"/>
</dbReference>
<evidence type="ECO:0000256" key="2">
    <source>
        <dbReference type="SAM" id="Coils"/>
    </source>
</evidence>
<dbReference type="eggNOG" id="ENOG502S0C8">
    <property type="taxonomic scope" value="Eukaryota"/>
</dbReference>